<protein>
    <submittedName>
        <fullName evidence="2">Os04g0109450 protein</fullName>
    </submittedName>
</protein>
<gene>
    <name evidence="2" type="ordered locus">Os04g0109450</name>
    <name evidence="2" type="ORF">OSNPB_040109450</name>
</gene>
<evidence type="ECO:0000256" key="1">
    <source>
        <dbReference type="SAM" id="MobiDB-lite"/>
    </source>
</evidence>
<dbReference type="InParanoid" id="A0A0P0W6N4"/>
<organism evidence="2 3">
    <name type="scientific">Oryza sativa subsp. japonica</name>
    <name type="common">Rice</name>
    <dbReference type="NCBI Taxonomy" id="39947"/>
    <lineage>
        <taxon>Eukaryota</taxon>
        <taxon>Viridiplantae</taxon>
        <taxon>Streptophyta</taxon>
        <taxon>Embryophyta</taxon>
        <taxon>Tracheophyta</taxon>
        <taxon>Spermatophyta</taxon>
        <taxon>Magnoliopsida</taxon>
        <taxon>Liliopsida</taxon>
        <taxon>Poales</taxon>
        <taxon>Poaceae</taxon>
        <taxon>BOP clade</taxon>
        <taxon>Oryzoideae</taxon>
        <taxon>Oryzeae</taxon>
        <taxon>Oryzinae</taxon>
        <taxon>Oryza</taxon>
        <taxon>Oryza sativa</taxon>
    </lineage>
</organism>
<dbReference type="Proteomes" id="UP000059680">
    <property type="component" value="Chromosome 4"/>
</dbReference>
<proteinExistence type="predicted"/>
<sequence length="96" mass="11228">METLQNRGLLLSRRFWELNRRSKLNPNDKPFMVTVAKKPEESRFHNPINQHHMNWMVAMKLLSCWIDEGGCGSGGLPNNRMIEHRGVDPQSRQTQE</sequence>
<keyword evidence="3" id="KW-1185">Reference proteome</keyword>
<accession>A0A0P0W6N4</accession>
<dbReference type="AlphaFoldDB" id="A0A0P0W6N4"/>
<reference evidence="2 3" key="3">
    <citation type="journal article" date="2013" name="Rice">
        <title>Improvement of the Oryza sativa Nipponbare reference genome using next generation sequence and optical map data.</title>
        <authorList>
            <person name="Kawahara Y."/>
            <person name="de la Bastide M."/>
            <person name="Hamilton J.P."/>
            <person name="Kanamori H."/>
            <person name="McCombie W.R."/>
            <person name="Ouyang S."/>
            <person name="Schwartz D.C."/>
            <person name="Tanaka T."/>
            <person name="Wu J."/>
            <person name="Zhou S."/>
            <person name="Childs K.L."/>
            <person name="Davidson R.M."/>
            <person name="Lin H."/>
            <person name="Quesada-Ocampo L."/>
            <person name="Vaillancourt B."/>
            <person name="Sakai H."/>
            <person name="Lee S.S."/>
            <person name="Kim J."/>
            <person name="Numa H."/>
            <person name="Itoh T."/>
            <person name="Buell C.R."/>
            <person name="Matsumoto T."/>
        </authorList>
    </citation>
    <scope>NUCLEOTIDE SEQUENCE [LARGE SCALE GENOMIC DNA]</scope>
    <source>
        <strain evidence="3">cv. Nipponbare</strain>
    </source>
</reference>
<dbReference type="PaxDb" id="39947-A0A0P0W6N4"/>
<evidence type="ECO:0000313" key="3">
    <source>
        <dbReference type="Proteomes" id="UP000059680"/>
    </source>
</evidence>
<reference evidence="3" key="1">
    <citation type="journal article" date="2005" name="Nature">
        <title>The map-based sequence of the rice genome.</title>
        <authorList>
            <consortium name="International rice genome sequencing project (IRGSP)"/>
            <person name="Matsumoto T."/>
            <person name="Wu J."/>
            <person name="Kanamori H."/>
            <person name="Katayose Y."/>
            <person name="Fujisawa M."/>
            <person name="Namiki N."/>
            <person name="Mizuno H."/>
            <person name="Yamamoto K."/>
            <person name="Antonio B.A."/>
            <person name="Baba T."/>
            <person name="Sakata K."/>
            <person name="Nagamura Y."/>
            <person name="Aoki H."/>
            <person name="Arikawa K."/>
            <person name="Arita K."/>
            <person name="Bito T."/>
            <person name="Chiden Y."/>
            <person name="Fujitsuka N."/>
            <person name="Fukunaka R."/>
            <person name="Hamada M."/>
            <person name="Harada C."/>
            <person name="Hayashi A."/>
            <person name="Hijishita S."/>
            <person name="Honda M."/>
            <person name="Hosokawa S."/>
            <person name="Ichikawa Y."/>
            <person name="Idonuma A."/>
            <person name="Iijima M."/>
            <person name="Ikeda M."/>
            <person name="Ikeno M."/>
            <person name="Ito K."/>
            <person name="Ito S."/>
            <person name="Ito T."/>
            <person name="Ito Y."/>
            <person name="Ito Y."/>
            <person name="Iwabuchi A."/>
            <person name="Kamiya K."/>
            <person name="Karasawa W."/>
            <person name="Kurita K."/>
            <person name="Katagiri S."/>
            <person name="Kikuta A."/>
            <person name="Kobayashi H."/>
            <person name="Kobayashi N."/>
            <person name="Machita K."/>
            <person name="Maehara T."/>
            <person name="Masukawa M."/>
            <person name="Mizubayashi T."/>
            <person name="Mukai Y."/>
            <person name="Nagasaki H."/>
            <person name="Nagata Y."/>
            <person name="Naito S."/>
            <person name="Nakashima M."/>
            <person name="Nakama Y."/>
            <person name="Nakamichi Y."/>
            <person name="Nakamura M."/>
            <person name="Meguro A."/>
            <person name="Negishi M."/>
            <person name="Ohta I."/>
            <person name="Ohta T."/>
            <person name="Okamoto M."/>
            <person name="Ono N."/>
            <person name="Saji S."/>
            <person name="Sakaguchi M."/>
            <person name="Sakai K."/>
            <person name="Shibata M."/>
            <person name="Shimokawa T."/>
            <person name="Song J."/>
            <person name="Takazaki Y."/>
            <person name="Terasawa K."/>
            <person name="Tsugane M."/>
            <person name="Tsuji K."/>
            <person name="Ueda S."/>
            <person name="Waki K."/>
            <person name="Yamagata H."/>
            <person name="Yamamoto M."/>
            <person name="Yamamoto S."/>
            <person name="Yamane H."/>
            <person name="Yoshiki S."/>
            <person name="Yoshihara R."/>
            <person name="Yukawa K."/>
            <person name="Zhong H."/>
            <person name="Yano M."/>
            <person name="Yuan Q."/>
            <person name="Ouyang S."/>
            <person name="Liu J."/>
            <person name="Jones K.M."/>
            <person name="Gansberger K."/>
            <person name="Moffat K."/>
            <person name="Hill J."/>
            <person name="Bera J."/>
            <person name="Fadrosh D."/>
            <person name="Jin S."/>
            <person name="Johri S."/>
            <person name="Kim M."/>
            <person name="Overton L."/>
            <person name="Reardon M."/>
            <person name="Tsitrin T."/>
            <person name="Vuong H."/>
            <person name="Weaver B."/>
            <person name="Ciecko A."/>
            <person name="Tallon L."/>
            <person name="Jackson J."/>
            <person name="Pai G."/>
            <person name="Aken S.V."/>
            <person name="Utterback T."/>
            <person name="Reidmuller S."/>
            <person name="Feldblyum T."/>
            <person name="Hsiao J."/>
            <person name="Zismann V."/>
            <person name="Iobst S."/>
            <person name="de Vazeille A.R."/>
            <person name="Buell C.R."/>
            <person name="Ying K."/>
            <person name="Li Y."/>
            <person name="Lu T."/>
            <person name="Huang Y."/>
            <person name="Zhao Q."/>
            <person name="Feng Q."/>
            <person name="Zhang L."/>
            <person name="Zhu J."/>
            <person name="Weng Q."/>
            <person name="Mu J."/>
            <person name="Lu Y."/>
            <person name="Fan D."/>
            <person name="Liu Y."/>
            <person name="Guan J."/>
            <person name="Zhang Y."/>
            <person name="Yu S."/>
            <person name="Liu X."/>
            <person name="Zhang Y."/>
            <person name="Hong G."/>
            <person name="Han B."/>
            <person name="Choisne N."/>
            <person name="Demange N."/>
            <person name="Orjeda G."/>
            <person name="Samain S."/>
            <person name="Cattolico L."/>
            <person name="Pelletier E."/>
            <person name="Couloux A."/>
            <person name="Segurens B."/>
            <person name="Wincker P."/>
            <person name="D'Hont A."/>
            <person name="Scarpelli C."/>
            <person name="Weissenbach J."/>
            <person name="Salanoubat M."/>
            <person name="Quetier F."/>
            <person name="Yu Y."/>
            <person name="Kim H.R."/>
            <person name="Rambo T."/>
            <person name="Currie J."/>
            <person name="Collura K."/>
            <person name="Luo M."/>
            <person name="Yang T."/>
            <person name="Ammiraju J.S.S."/>
            <person name="Engler F."/>
            <person name="Soderlund C."/>
            <person name="Wing R.A."/>
            <person name="Palmer L.E."/>
            <person name="de la Bastide M."/>
            <person name="Spiegel L."/>
            <person name="Nascimento L."/>
            <person name="Zutavern T."/>
            <person name="O'Shaughnessy A."/>
            <person name="Dike S."/>
            <person name="Dedhia N."/>
            <person name="Preston R."/>
            <person name="Balija V."/>
            <person name="McCombie W.R."/>
            <person name="Chow T."/>
            <person name="Chen H."/>
            <person name="Chung M."/>
            <person name="Chen C."/>
            <person name="Shaw J."/>
            <person name="Wu H."/>
            <person name="Hsiao K."/>
            <person name="Chao Y."/>
            <person name="Chu M."/>
            <person name="Cheng C."/>
            <person name="Hour A."/>
            <person name="Lee P."/>
            <person name="Lin S."/>
            <person name="Lin Y."/>
            <person name="Liou J."/>
            <person name="Liu S."/>
            <person name="Hsing Y."/>
            <person name="Raghuvanshi S."/>
            <person name="Mohanty A."/>
            <person name="Bharti A.K."/>
            <person name="Gaur A."/>
            <person name="Gupta V."/>
            <person name="Kumar D."/>
            <person name="Ravi V."/>
            <person name="Vij S."/>
            <person name="Kapur A."/>
            <person name="Khurana P."/>
            <person name="Khurana P."/>
            <person name="Khurana J.P."/>
            <person name="Tyagi A.K."/>
            <person name="Gaikwad K."/>
            <person name="Singh A."/>
            <person name="Dalal V."/>
            <person name="Srivastava S."/>
            <person name="Dixit A."/>
            <person name="Pal A.K."/>
            <person name="Ghazi I.A."/>
            <person name="Yadav M."/>
            <person name="Pandit A."/>
            <person name="Bhargava A."/>
            <person name="Sureshbabu K."/>
            <person name="Batra K."/>
            <person name="Sharma T.R."/>
            <person name="Mohapatra T."/>
            <person name="Singh N.K."/>
            <person name="Messing J."/>
            <person name="Nelson A.B."/>
            <person name="Fuks G."/>
            <person name="Kavchok S."/>
            <person name="Keizer G."/>
            <person name="Linton E."/>
            <person name="Llaca V."/>
            <person name="Song R."/>
            <person name="Tanyolac B."/>
            <person name="Young S."/>
            <person name="Ho-Il K."/>
            <person name="Hahn J.H."/>
            <person name="Sangsakoo G."/>
            <person name="Vanavichit A."/>
            <person name="de Mattos Luiz.A.T."/>
            <person name="Zimmer P.D."/>
            <person name="Malone G."/>
            <person name="Dellagostin O."/>
            <person name="de Oliveira A.C."/>
            <person name="Bevan M."/>
            <person name="Bancroft I."/>
            <person name="Minx P."/>
            <person name="Cordum H."/>
            <person name="Wilson R."/>
            <person name="Cheng Z."/>
            <person name="Jin W."/>
            <person name="Jiang J."/>
            <person name="Leong S.A."/>
            <person name="Iwama H."/>
            <person name="Gojobori T."/>
            <person name="Itoh T."/>
            <person name="Niimura Y."/>
            <person name="Fujii Y."/>
            <person name="Habara T."/>
            <person name="Sakai H."/>
            <person name="Sato Y."/>
            <person name="Wilson G."/>
            <person name="Kumar K."/>
            <person name="McCouch S."/>
            <person name="Juretic N."/>
            <person name="Hoen D."/>
            <person name="Wright S."/>
            <person name="Bruskiewich R."/>
            <person name="Bureau T."/>
            <person name="Miyao A."/>
            <person name="Hirochika H."/>
            <person name="Nishikawa T."/>
            <person name="Kadowaki K."/>
            <person name="Sugiura M."/>
            <person name="Burr B."/>
            <person name="Sasaki T."/>
        </authorList>
    </citation>
    <scope>NUCLEOTIDE SEQUENCE [LARGE SCALE GENOMIC DNA]</scope>
    <source>
        <strain evidence="3">cv. Nipponbare</strain>
    </source>
</reference>
<reference evidence="2 3" key="2">
    <citation type="journal article" date="2013" name="Plant Cell Physiol.">
        <title>Rice Annotation Project Database (RAP-DB): an integrative and interactive database for rice genomics.</title>
        <authorList>
            <person name="Sakai H."/>
            <person name="Lee S.S."/>
            <person name="Tanaka T."/>
            <person name="Numa H."/>
            <person name="Kim J."/>
            <person name="Kawahara Y."/>
            <person name="Wakimoto H."/>
            <person name="Yang C.C."/>
            <person name="Iwamoto M."/>
            <person name="Abe T."/>
            <person name="Yamada Y."/>
            <person name="Muto A."/>
            <person name="Inokuchi H."/>
            <person name="Ikemura T."/>
            <person name="Matsumoto T."/>
            <person name="Sasaki T."/>
            <person name="Itoh T."/>
        </authorList>
    </citation>
    <scope>NUCLEOTIDE SEQUENCE [LARGE SCALE GENOMIC DNA]</scope>
    <source>
        <strain evidence="3">cv. Nipponbare</strain>
    </source>
</reference>
<evidence type="ECO:0000313" key="2">
    <source>
        <dbReference type="EMBL" id="BAS87560.1"/>
    </source>
</evidence>
<name>A0A0P0W6N4_ORYSJ</name>
<feature type="region of interest" description="Disordered" evidence="1">
    <location>
        <begin position="74"/>
        <end position="96"/>
    </location>
</feature>
<dbReference type="EMBL" id="AP014960">
    <property type="protein sequence ID" value="BAS87560.1"/>
    <property type="molecule type" value="Genomic_DNA"/>
</dbReference>